<dbReference type="RefSeq" id="WP_072865301.1">
    <property type="nucleotide sequence ID" value="NZ_FQUI01000030.1"/>
</dbReference>
<evidence type="ECO:0000313" key="3">
    <source>
        <dbReference type="Proteomes" id="UP000184334"/>
    </source>
</evidence>
<dbReference type="Gene3D" id="1.20.1260.10">
    <property type="match status" value="1"/>
</dbReference>
<dbReference type="Proteomes" id="UP000184334">
    <property type="component" value="Unassembled WGS sequence"/>
</dbReference>
<dbReference type="InterPro" id="IPR012347">
    <property type="entry name" value="Ferritin-like"/>
</dbReference>
<sequence>MDEKIKKQLIEFQKNEITEYHVYTKLAKRIKGKNGAVLDEIGKDEYKHYNLMKKYTKIDVEPNKFFIFWYVLLSYIFGLTFALNAMEKGEEKAQVNYEEVKKYVPEFEDIIKDENEHEKKLLGLIDEEKINYVSSMVLGFSHEKSG</sequence>
<evidence type="ECO:0000313" key="2">
    <source>
        <dbReference type="EMBL" id="SHF03436.1"/>
    </source>
</evidence>
<gene>
    <name evidence="2" type="ORF">SAMN02745164_01641</name>
</gene>
<dbReference type="EMBL" id="FQUI01000030">
    <property type="protein sequence ID" value="SHF03436.1"/>
    <property type="molecule type" value="Genomic_DNA"/>
</dbReference>
<dbReference type="STRING" id="1122195.SAMN02745164_01641"/>
<protein>
    <recommendedName>
        <fullName evidence="4">Rubrerythrin</fullName>
    </recommendedName>
</protein>
<dbReference type="SUPFAM" id="SSF47240">
    <property type="entry name" value="Ferritin-like"/>
    <property type="match status" value="1"/>
</dbReference>
<comment type="caution">
    <text evidence="2">The sequence shown here is derived from an EMBL/GenBank/DDBJ whole genome shotgun (WGS) entry which is preliminary data.</text>
</comment>
<keyword evidence="1" id="KW-0472">Membrane</keyword>
<dbReference type="InterPro" id="IPR039376">
    <property type="entry name" value="Ferritin_CCC1_N"/>
</dbReference>
<organism evidence="2 3">
    <name type="scientific">Marinitoga hydrogenitolerans (strain DSM 16785 / JCM 12826 / AT1271)</name>
    <dbReference type="NCBI Taxonomy" id="1122195"/>
    <lineage>
        <taxon>Bacteria</taxon>
        <taxon>Thermotogati</taxon>
        <taxon>Thermotogota</taxon>
        <taxon>Thermotogae</taxon>
        <taxon>Petrotogales</taxon>
        <taxon>Petrotogaceae</taxon>
        <taxon>Marinitoga</taxon>
    </lineage>
</organism>
<evidence type="ECO:0000256" key="1">
    <source>
        <dbReference type="SAM" id="Phobius"/>
    </source>
</evidence>
<reference evidence="2" key="1">
    <citation type="submission" date="2016-11" db="EMBL/GenBank/DDBJ databases">
        <authorList>
            <person name="Varghese N."/>
            <person name="Submissions S."/>
        </authorList>
    </citation>
    <scope>NUCLEOTIDE SEQUENCE [LARGE SCALE GENOMIC DNA]</scope>
    <source>
        <strain evidence="2">DSM 16785</strain>
    </source>
</reference>
<keyword evidence="3" id="KW-1185">Reference proteome</keyword>
<name>A0A1M4YD55_MARH1</name>
<dbReference type="InterPro" id="IPR009078">
    <property type="entry name" value="Ferritin-like_SF"/>
</dbReference>
<dbReference type="AlphaFoldDB" id="A0A1M4YD55"/>
<evidence type="ECO:0008006" key="4">
    <source>
        <dbReference type="Google" id="ProtNLM"/>
    </source>
</evidence>
<dbReference type="CDD" id="cd01044">
    <property type="entry name" value="Ferritin_CCC1_N"/>
    <property type="match status" value="1"/>
</dbReference>
<keyword evidence="1" id="KW-1133">Transmembrane helix</keyword>
<keyword evidence="1" id="KW-0812">Transmembrane</keyword>
<feature type="transmembrane region" description="Helical" evidence="1">
    <location>
        <begin position="67"/>
        <end position="86"/>
    </location>
</feature>
<accession>A0A1M4YD55</accession>
<proteinExistence type="predicted"/>